<reference evidence="2 3" key="1">
    <citation type="submission" date="2020-02" db="EMBL/GenBank/DDBJ databases">
        <authorList>
            <person name="Ma Q."/>
            <person name="Huang Y."/>
            <person name="Song X."/>
            <person name="Pei D."/>
        </authorList>
    </citation>
    <scope>NUCLEOTIDE SEQUENCE [LARGE SCALE GENOMIC DNA]</scope>
    <source>
        <strain evidence="2">Sxm20200214</strain>
        <tissue evidence="2">Leaf</tissue>
    </source>
</reference>
<dbReference type="OrthoDB" id="59415at2759"/>
<dbReference type="InterPro" id="IPR023214">
    <property type="entry name" value="HAD_sf"/>
</dbReference>
<protein>
    <submittedName>
        <fullName evidence="2">Uncharacterized protein</fullName>
    </submittedName>
</protein>
<dbReference type="Proteomes" id="UP000886595">
    <property type="component" value="Unassembled WGS sequence"/>
</dbReference>
<feature type="compositionally biased region" description="Basic and acidic residues" evidence="1">
    <location>
        <begin position="13"/>
        <end position="29"/>
    </location>
</feature>
<accession>A0A8X7VIQ3</accession>
<organism evidence="2 3">
    <name type="scientific">Brassica carinata</name>
    <name type="common">Ethiopian mustard</name>
    <name type="synonym">Abyssinian cabbage</name>
    <dbReference type="NCBI Taxonomy" id="52824"/>
    <lineage>
        <taxon>Eukaryota</taxon>
        <taxon>Viridiplantae</taxon>
        <taxon>Streptophyta</taxon>
        <taxon>Embryophyta</taxon>
        <taxon>Tracheophyta</taxon>
        <taxon>Spermatophyta</taxon>
        <taxon>Magnoliopsida</taxon>
        <taxon>eudicotyledons</taxon>
        <taxon>Gunneridae</taxon>
        <taxon>Pentapetalae</taxon>
        <taxon>rosids</taxon>
        <taxon>malvids</taxon>
        <taxon>Brassicales</taxon>
        <taxon>Brassicaceae</taxon>
        <taxon>Brassiceae</taxon>
        <taxon>Brassica</taxon>
    </lineage>
</organism>
<dbReference type="EMBL" id="JAAMPC010000005">
    <property type="protein sequence ID" value="KAG2311989.1"/>
    <property type="molecule type" value="Genomic_DNA"/>
</dbReference>
<sequence length="246" mass="28373">MRGRDAPCGNGWMDERSAWPRMRGMDTPRGKQAPRTSGTRGRICTGRKTRTGSDRPYECWTHAGGAEQEEFERLIGKIFEKASEARSKSEIKNCARPLVSFGPILYQELLGRETDRSFHNLVVILVRARVTNRRLRCSLDARVQENVKRVNANLRMDFHNNGSNEWLGFRLESGREFGSLYLGSVRVVITKQHYQTRLAAFDHTKFDKDFGFKVILLTGRREKHMVITIENLINAGFNNWDELILR</sequence>
<proteinExistence type="predicted"/>
<name>A0A8X7VIQ3_BRACI</name>
<dbReference type="Gene3D" id="3.40.50.1000">
    <property type="entry name" value="HAD superfamily/HAD-like"/>
    <property type="match status" value="1"/>
</dbReference>
<gene>
    <name evidence="2" type="ORF">Bca52824_023546</name>
</gene>
<evidence type="ECO:0000313" key="2">
    <source>
        <dbReference type="EMBL" id="KAG2311989.1"/>
    </source>
</evidence>
<keyword evidence="3" id="KW-1185">Reference proteome</keyword>
<comment type="caution">
    <text evidence="2">The sequence shown here is derived from an EMBL/GenBank/DDBJ whole genome shotgun (WGS) entry which is preliminary data.</text>
</comment>
<dbReference type="InterPro" id="IPR005519">
    <property type="entry name" value="Acid_phosphat_B-like"/>
</dbReference>
<dbReference type="AlphaFoldDB" id="A0A8X7VIQ3"/>
<dbReference type="Pfam" id="PF03767">
    <property type="entry name" value="Acid_phosphat_B"/>
    <property type="match status" value="1"/>
</dbReference>
<feature type="region of interest" description="Disordered" evidence="1">
    <location>
        <begin position="1"/>
        <end position="50"/>
    </location>
</feature>
<evidence type="ECO:0000313" key="3">
    <source>
        <dbReference type="Proteomes" id="UP000886595"/>
    </source>
</evidence>
<evidence type="ECO:0000256" key="1">
    <source>
        <dbReference type="SAM" id="MobiDB-lite"/>
    </source>
</evidence>